<dbReference type="Gene3D" id="3.40.630.10">
    <property type="entry name" value="Zn peptidases"/>
    <property type="match status" value="1"/>
</dbReference>
<accession>A0A940MQK4</accession>
<evidence type="ECO:0000313" key="5">
    <source>
        <dbReference type="Proteomes" id="UP000675940"/>
    </source>
</evidence>
<keyword evidence="1" id="KW-0378">Hydrolase</keyword>
<feature type="binding site" evidence="2">
    <location>
        <position position="350"/>
    </location>
    <ligand>
        <name>Mn(2+)</name>
        <dbReference type="ChEBI" id="CHEBI:29035"/>
        <label>2</label>
    </ligand>
</feature>
<reference evidence="4" key="1">
    <citation type="submission" date="2021-03" db="EMBL/GenBank/DDBJ databases">
        <title>Sagittula salina sp. nov. strain M10.9X isolated from the marine waste.</title>
        <authorList>
            <person name="Satari L."/>
            <person name="Molina-Menor E."/>
            <person name="Vidal-Verdu A."/>
            <person name="Pascual J."/>
            <person name="Pereto J."/>
            <person name="Porcar M."/>
        </authorList>
    </citation>
    <scope>NUCLEOTIDE SEQUENCE</scope>
    <source>
        <strain evidence="4">M10.9X</strain>
    </source>
</reference>
<dbReference type="AlphaFoldDB" id="A0A940MQK4"/>
<evidence type="ECO:0000313" key="4">
    <source>
        <dbReference type="EMBL" id="MBP0484005.1"/>
    </source>
</evidence>
<dbReference type="Pfam" id="PF01546">
    <property type="entry name" value="Peptidase_M20"/>
    <property type="match status" value="1"/>
</dbReference>
<proteinExistence type="predicted"/>
<gene>
    <name evidence="4" type="ORF">J5474_16105</name>
</gene>
<dbReference type="SUPFAM" id="SSF55031">
    <property type="entry name" value="Bacterial exopeptidase dimerisation domain"/>
    <property type="match status" value="1"/>
</dbReference>
<feature type="domain" description="Peptidase M20 dimerisation" evidence="3">
    <location>
        <begin position="180"/>
        <end position="276"/>
    </location>
</feature>
<organism evidence="4 5">
    <name type="scientific">Sagittula salina</name>
    <dbReference type="NCBI Taxonomy" id="2820268"/>
    <lineage>
        <taxon>Bacteria</taxon>
        <taxon>Pseudomonadati</taxon>
        <taxon>Pseudomonadota</taxon>
        <taxon>Alphaproteobacteria</taxon>
        <taxon>Rhodobacterales</taxon>
        <taxon>Roseobacteraceae</taxon>
        <taxon>Sagittula</taxon>
    </lineage>
</organism>
<dbReference type="InterPro" id="IPR036264">
    <property type="entry name" value="Bact_exopeptidase_dim_dom"/>
</dbReference>
<feature type="binding site" evidence="2">
    <location>
        <position position="98"/>
    </location>
    <ligand>
        <name>Mn(2+)</name>
        <dbReference type="ChEBI" id="CHEBI:29035"/>
        <label>2</label>
    </ligand>
</feature>
<dbReference type="Proteomes" id="UP000675940">
    <property type="component" value="Unassembled WGS sequence"/>
</dbReference>
<comment type="cofactor">
    <cofactor evidence="2">
        <name>Mn(2+)</name>
        <dbReference type="ChEBI" id="CHEBI:29035"/>
    </cofactor>
    <text evidence="2">The Mn(2+) ion enhances activity.</text>
</comment>
<dbReference type="RefSeq" id="WP_209361951.1">
    <property type="nucleotide sequence ID" value="NZ_JAGISH010000009.1"/>
</dbReference>
<comment type="caution">
    <text evidence="4">The sequence shown here is derived from an EMBL/GenBank/DDBJ whole genome shotgun (WGS) entry which is preliminary data.</text>
</comment>
<protein>
    <submittedName>
        <fullName evidence="4">Amidohydrolase</fullName>
    </submittedName>
</protein>
<dbReference type="SUPFAM" id="SSF53187">
    <property type="entry name" value="Zn-dependent exopeptidases"/>
    <property type="match status" value="1"/>
</dbReference>
<evidence type="ECO:0000256" key="2">
    <source>
        <dbReference type="PIRSR" id="PIRSR005962-1"/>
    </source>
</evidence>
<dbReference type="GO" id="GO:0046872">
    <property type="term" value="F:metal ion binding"/>
    <property type="evidence" value="ECO:0007669"/>
    <property type="project" value="UniProtKB-KW"/>
</dbReference>
<feature type="binding site" evidence="2">
    <location>
        <position position="132"/>
    </location>
    <ligand>
        <name>Mn(2+)</name>
        <dbReference type="ChEBI" id="CHEBI:29035"/>
        <label>2</label>
    </ligand>
</feature>
<evidence type="ECO:0000259" key="3">
    <source>
        <dbReference type="Pfam" id="PF07687"/>
    </source>
</evidence>
<feature type="binding site" evidence="2">
    <location>
        <position position="100"/>
    </location>
    <ligand>
        <name>Mn(2+)</name>
        <dbReference type="ChEBI" id="CHEBI:29035"/>
        <label>2</label>
    </ligand>
</feature>
<evidence type="ECO:0000256" key="1">
    <source>
        <dbReference type="ARBA" id="ARBA00022801"/>
    </source>
</evidence>
<keyword evidence="2" id="KW-0479">Metal-binding</keyword>
<dbReference type="PIRSF" id="PIRSF005962">
    <property type="entry name" value="Pept_M20D_amidohydro"/>
    <property type="match status" value="1"/>
</dbReference>
<dbReference type="NCBIfam" id="TIGR01891">
    <property type="entry name" value="amidohydrolases"/>
    <property type="match status" value="1"/>
</dbReference>
<keyword evidence="5" id="KW-1185">Reference proteome</keyword>
<dbReference type="PANTHER" id="PTHR11014:SF169">
    <property type="entry name" value="CLAN MH, FAMILY M20, PEPTIDASE T-LIKE METALLOPEPTIDASE"/>
    <property type="match status" value="1"/>
</dbReference>
<dbReference type="PANTHER" id="PTHR11014">
    <property type="entry name" value="PEPTIDASE M20 FAMILY MEMBER"/>
    <property type="match status" value="1"/>
</dbReference>
<dbReference type="Pfam" id="PF07687">
    <property type="entry name" value="M20_dimer"/>
    <property type="match status" value="1"/>
</dbReference>
<dbReference type="InterPro" id="IPR011650">
    <property type="entry name" value="Peptidase_M20_dimer"/>
</dbReference>
<dbReference type="EMBL" id="JAGISH010000009">
    <property type="protein sequence ID" value="MBP0484005.1"/>
    <property type="molecule type" value="Genomic_DNA"/>
</dbReference>
<feature type="binding site" evidence="2">
    <location>
        <position position="158"/>
    </location>
    <ligand>
        <name>Mn(2+)</name>
        <dbReference type="ChEBI" id="CHEBI:29035"/>
        <label>2</label>
    </ligand>
</feature>
<dbReference type="GO" id="GO:0016787">
    <property type="term" value="F:hydrolase activity"/>
    <property type="evidence" value="ECO:0007669"/>
    <property type="project" value="UniProtKB-KW"/>
</dbReference>
<sequence length="380" mass="39811">MRQENLGTALEGARALRQALHRAPELSGQEHQTAALIAERMRSLGAEVVTGLGGNGVAAVFGKGPRGLLLRSELDALPILETGAPEWRSAVPGVAHLCGHDGHMAILDAVAHVLSADPPDCRVILLFQPAEETGQGARAVLADPRFKTLGADMAISLHNMPGIPLAAVGLKAGPVNCASRGLRVRMEGRTSHASEPEKGRSPGVAMARLVEQLGVLTRDLPTADEGFRLATVTHARLGKPAFGVSPGEAELYVTLRTLLDGQMAALEAEARGMIDSATQGFETEVTVHEAFGHCVNSPKAVALLEEAVRGLPRADHVAPMRASEDFGLFASVMPAAMLFLGSGETCPALHAPDYDFPDALIEAGAGIFLRAISAFRPVPA</sequence>
<dbReference type="Gene3D" id="3.30.70.360">
    <property type="match status" value="1"/>
</dbReference>
<dbReference type="InterPro" id="IPR002933">
    <property type="entry name" value="Peptidase_M20"/>
</dbReference>
<name>A0A940MQK4_9RHOB</name>
<keyword evidence="2" id="KW-0464">Manganese</keyword>
<dbReference type="InterPro" id="IPR017439">
    <property type="entry name" value="Amidohydrolase"/>
</dbReference>